<dbReference type="GO" id="GO:0050660">
    <property type="term" value="F:flavin adenine dinucleotide binding"/>
    <property type="evidence" value="ECO:0007669"/>
    <property type="project" value="InterPro"/>
</dbReference>
<organism evidence="4 5">
    <name type="scientific">Parasphingorhabdus marina DSM 22363</name>
    <dbReference type="NCBI Taxonomy" id="1123272"/>
    <lineage>
        <taxon>Bacteria</taxon>
        <taxon>Pseudomonadati</taxon>
        <taxon>Pseudomonadota</taxon>
        <taxon>Alphaproteobacteria</taxon>
        <taxon>Sphingomonadales</taxon>
        <taxon>Sphingomonadaceae</taxon>
        <taxon>Parasphingorhabdus</taxon>
    </lineage>
</organism>
<dbReference type="EMBL" id="FSQW01000001">
    <property type="protein sequence ID" value="SIN59596.1"/>
    <property type="molecule type" value="Genomic_DNA"/>
</dbReference>
<dbReference type="InterPro" id="IPR013107">
    <property type="entry name" value="Acyl-CoA_DH_C"/>
</dbReference>
<evidence type="ECO:0000313" key="5">
    <source>
        <dbReference type="Proteomes" id="UP000185192"/>
    </source>
</evidence>
<feature type="domain" description="Acyl-CoA dehydrogenase C-terminal" evidence="3">
    <location>
        <begin position="238"/>
        <end position="350"/>
    </location>
</feature>
<dbReference type="PANTHER" id="PTHR43884">
    <property type="entry name" value="ACYL-COA DEHYDROGENASE"/>
    <property type="match status" value="1"/>
</dbReference>
<dbReference type="InterPro" id="IPR036250">
    <property type="entry name" value="AcylCo_DH-like_C"/>
</dbReference>
<dbReference type="Gene3D" id="1.20.140.10">
    <property type="entry name" value="Butyryl-CoA Dehydrogenase, subunit A, domain 3"/>
    <property type="match status" value="1"/>
</dbReference>
<dbReference type="SUPFAM" id="SSF56645">
    <property type="entry name" value="Acyl-CoA dehydrogenase NM domain-like"/>
    <property type="match status" value="1"/>
</dbReference>
<keyword evidence="5" id="KW-1185">Reference proteome</keyword>
<dbReference type="InterPro" id="IPR046373">
    <property type="entry name" value="Acyl-CoA_Oxase/DH_mid-dom_sf"/>
</dbReference>
<dbReference type="Pfam" id="PF08028">
    <property type="entry name" value="Acyl-CoA_dh_2"/>
    <property type="match status" value="1"/>
</dbReference>
<dbReference type="PIRSF" id="PIRSF016578">
    <property type="entry name" value="HsaA"/>
    <property type="match status" value="1"/>
</dbReference>
<evidence type="ECO:0000256" key="1">
    <source>
        <dbReference type="ARBA" id="ARBA00023002"/>
    </source>
</evidence>
<feature type="domain" description="Acyl-CoA dehydrogenase/oxidase N-terminal" evidence="2">
    <location>
        <begin position="15"/>
        <end position="111"/>
    </location>
</feature>
<dbReference type="InterPro" id="IPR037069">
    <property type="entry name" value="AcylCoA_DH/ox_N_sf"/>
</dbReference>
<sequence>MTTESMVAEAAELGAKFAEHSSQFEQDDAFVFDNYKILKDQKIFSGQVPVEFGGRGLSHREMCAFLRRLAKDCPSTALAVAMHQHLVSAARKNHESGNPGQALLEKVAAGELVLVSTGANDWLESNGEATRVDGGYKVNAIKPFGSGSPCGDLAITSCAIDCPEDGPSVLHFPLSLKSEGVEFLDDWKAMGMRATGSQTLRFKDVFVPEEAVGLKRPRGPFHGAFSIIVTVAMPLIMSVYTGVAEAAAEIARERAKKRAGDPVTPFLVGEMENALTTAQLAVDSMVDLCDDLTFAPSEQLASQILARKTICANHVILACEKALEASGGGGFMRGAGIERLLRDAHAGQFHPLPEKRQHQFTGRVAMGLEPVAG</sequence>
<accession>A0A1N6CM79</accession>
<dbReference type="Gene3D" id="2.40.110.10">
    <property type="entry name" value="Butyryl-CoA Dehydrogenase, subunit A, domain 2"/>
    <property type="match status" value="1"/>
</dbReference>
<protein>
    <submittedName>
        <fullName evidence="4">Acyl-CoA dehydrogenase</fullName>
    </submittedName>
</protein>
<name>A0A1N6CM79_9SPHN</name>
<evidence type="ECO:0000259" key="3">
    <source>
        <dbReference type="Pfam" id="PF08028"/>
    </source>
</evidence>
<dbReference type="GO" id="GO:0003995">
    <property type="term" value="F:acyl-CoA dehydrogenase activity"/>
    <property type="evidence" value="ECO:0007669"/>
    <property type="project" value="TreeGrafter"/>
</dbReference>
<dbReference type="AlphaFoldDB" id="A0A1N6CM79"/>
<gene>
    <name evidence="4" type="ORF">SAMN02745824_0124</name>
</gene>
<evidence type="ECO:0000259" key="2">
    <source>
        <dbReference type="Pfam" id="PF02771"/>
    </source>
</evidence>
<dbReference type="Proteomes" id="UP000185192">
    <property type="component" value="Unassembled WGS sequence"/>
</dbReference>
<keyword evidence="1" id="KW-0560">Oxidoreductase</keyword>
<dbReference type="InterPro" id="IPR013786">
    <property type="entry name" value="AcylCoA_DH/ox_N"/>
</dbReference>
<dbReference type="InterPro" id="IPR009100">
    <property type="entry name" value="AcylCoA_DH/oxidase_NM_dom_sf"/>
</dbReference>
<dbReference type="RefSeq" id="WP_074203245.1">
    <property type="nucleotide sequence ID" value="NZ_FSQW01000001.1"/>
</dbReference>
<dbReference type="STRING" id="1123272.SAMN02745824_0124"/>
<proteinExistence type="predicted"/>
<evidence type="ECO:0000313" key="4">
    <source>
        <dbReference type="EMBL" id="SIN59596.1"/>
    </source>
</evidence>
<reference evidence="5" key="1">
    <citation type="submission" date="2016-11" db="EMBL/GenBank/DDBJ databases">
        <authorList>
            <person name="Varghese N."/>
            <person name="Submissions S."/>
        </authorList>
    </citation>
    <scope>NUCLEOTIDE SEQUENCE [LARGE SCALE GENOMIC DNA]</scope>
    <source>
        <strain evidence="5">DSM 22363</strain>
    </source>
</reference>
<dbReference type="SUPFAM" id="SSF47203">
    <property type="entry name" value="Acyl-CoA dehydrogenase C-terminal domain-like"/>
    <property type="match status" value="1"/>
</dbReference>
<dbReference type="Pfam" id="PF02771">
    <property type="entry name" value="Acyl-CoA_dh_N"/>
    <property type="match status" value="1"/>
</dbReference>
<dbReference type="PANTHER" id="PTHR43884:SF12">
    <property type="entry name" value="ISOVALERYL-COA DEHYDROGENASE, MITOCHONDRIAL-RELATED"/>
    <property type="match status" value="1"/>
</dbReference>
<dbReference type="Gene3D" id="1.10.540.10">
    <property type="entry name" value="Acyl-CoA dehydrogenase/oxidase, N-terminal domain"/>
    <property type="match status" value="1"/>
</dbReference>